<dbReference type="InterPro" id="IPR001867">
    <property type="entry name" value="OmpR/PhoB-type_DNA-bd"/>
</dbReference>
<dbReference type="SMART" id="SM00448">
    <property type="entry name" value="REC"/>
    <property type="match status" value="1"/>
</dbReference>
<dbReference type="CDD" id="cd17616">
    <property type="entry name" value="REC_OmpR_CtrA"/>
    <property type="match status" value="1"/>
</dbReference>
<dbReference type="Gene3D" id="1.10.10.10">
    <property type="entry name" value="Winged helix-like DNA-binding domain superfamily/Winged helix DNA-binding domain"/>
    <property type="match status" value="1"/>
</dbReference>
<organism evidence="7 8">
    <name type="scientific">Rhodoblastus sphagnicola</name>
    <dbReference type="NCBI Taxonomy" id="333368"/>
    <lineage>
        <taxon>Bacteria</taxon>
        <taxon>Pseudomonadati</taxon>
        <taxon>Pseudomonadota</taxon>
        <taxon>Alphaproteobacteria</taxon>
        <taxon>Hyphomicrobiales</taxon>
        <taxon>Rhodoblastaceae</taxon>
        <taxon>Rhodoblastus</taxon>
    </lineage>
</organism>
<dbReference type="EMBL" id="NHSJ01000009">
    <property type="protein sequence ID" value="PPQ33957.1"/>
    <property type="molecule type" value="Genomic_DNA"/>
</dbReference>
<keyword evidence="3" id="KW-0805">Transcription regulation</keyword>
<dbReference type="AlphaFoldDB" id="A0A2S6NH73"/>
<dbReference type="NCBIfam" id="NF045991">
    <property type="entry name" value="RespRegCtrARhodob"/>
    <property type="match status" value="1"/>
</dbReference>
<evidence type="ECO:0000256" key="2">
    <source>
        <dbReference type="ARBA" id="ARBA00023012"/>
    </source>
</evidence>
<dbReference type="FunFam" id="1.10.10.10:FF:000052">
    <property type="entry name" value="Cell cycle response regulator"/>
    <property type="match status" value="1"/>
</dbReference>
<keyword evidence="5" id="KW-0804">Transcription</keyword>
<dbReference type="PANTHER" id="PTHR48111">
    <property type="entry name" value="REGULATOR OF RPOS"/>
    <property type="match status" value="1"/>
</dbReference>
<evidence type="ECO:0000256" key="1">
    <source>
        <dbReference type="ARBA" id="ARBA00022553"/>
    </source>
</evidence>
<dbReference type="SUPFAM" id="SSF52172">
    <property type="entry name" value="CheY-like"/>
    <property type="match status" value="1"/>
</dbReference>
<dbReference type="PROSITE" id="PS50110">
    <property type="entry name" value="RESPONSE_REGULATORY"/>
    <property type="match status" value="1"/>
</dbReference>
<dbReference type="PANTHER" id="PTHR48111:SF22">
    <property type="entry name" value="REGULATOR OF RPOS"/>
    <property type="match status" value="1"/>
</dbReference>
<keyword evidence="4 7" id="KW-0238">DNA-binding</keyword>
<gene>
    <name evidence="7" type="ORF">CCR94_00380</name>
</gene>
<dbReference type="GO" id="GO:0006355">
    <property type="term" value="P:regulation of DNA-templated transcription"/>
    <property type="evidence" value="ECO:0007669"/>
    <property type="project" value="InterPro"/>
</dbReference>
<evidence type="ECO:0000256" key="5">
    <source>
        <dbReference type="ARBA" id="ARBA00023163"/>
    </source>
</evidence>
<evidence type="ECO:0000313" key="7">
    <source>
        <dbReference type="EMBL" id="PPQ33957.1"/>
    </source>
</evidence>
<dbReference type="Pfam" id="PF00072">
    <property type="entry name" value="Response_reg"/>
    <property type="match status" value="1"/>
</dbReference>
<reference evidence="7 8" key="1">
    <citation type="journal article" date="2018" name="Arch. Microbiol.">
        <title>New insights into the metabolic potential of the phototrophic purple bacterium Rhodopila globiformis DSM 161(T) from its draft genome sequence and evidence for a vanadium-dependent nitrogenase.</title>
        <authorList>
            <person name="Imhoff J.F."/>
            <person name="Rahn T."/>
            <person name="Kunzel S."/>
            <person name="Neulinger S.C."/>
        </authorList>
    </citation>
    <scope>NUCLEOTIDE SEQUENCE [LARGE SCALE GENOMIC DNA]</scope>
    <source>
        <strain evidence="7 8">DSM 16996</strain>
    </source>
</reference>
<dbReference type="InterPro" id="IPR039420">
    <property type="entry name" value="WalR-like"/>
</dbReference>
<dbReference type="Proteomes" id="UP000239089">
    <property type="component" value="Unassembled WGS sequence"/>
</dbReference>
<dbReference type="Gene3D" id="6.10.250.690">
    <property type="match status" value="1"/>
</dbReference>
<dbReference type="Gene3D" id="3.40.50.2300">
    <property type="match status" value="1"/>
</dbReference>
<dbReference type="InterPro" id="IPR001789">
    <property type="entry name" value="Sig_transdc_resp-reg_receiver"/>
</dbReference>
<sequence>MRVLLIEDDRSVAQSIELMLKAEKFNVYTTDLGEEGIDLGKVYDYDIILLDLNLPDMSGYEVLRALRVAKIKTPILILSGLAGIEDKVKGLGFGADDYLTKPFHKDELIARIQAIVRRSKGHAQSVIAIGDLVVNLDQKMVEIAGVRVHLTGKEYQMMELLALRKGTTLTKEMFLNHLYGGMDEPELKIIDVFICKLRKKLANASNGGNYIETVWGRGYVAREPFDAGERITA</sequence>
<protein>
    <recommendedName>
        <fullName evidence="6">Cell cycle response regulator CtrA</fullName>
    </recommendedName>
</protein>
<comment type="caution">
    <text evidence="7">The sequence shown here is derived from an EMBL/GenBank/DDBJ whole genome shotgun (WGS) entry which is preliminary data.</text>
</comment>
<keyword evidence="8" id="KW-1185">Reference proteome</keyword>
<dbReference type="Pfam" id="PF00486">
    <property type="entry name" value="Trans_reg_C"/>
    <property type="match status" value="1"/>
</dbReference>
<evidence type="ECO:0000313" key="8">
    <source>
        <dbReference type="Proteomes" id="UP000239089"/>
    </source>
</evidence>
<dbReference type="GO" id="GO:0032993">
    <property type="term" value="C:protein-DNA complex"/>
    <property type="evidence" value="ECO:0007669"/>
    <property type="project" value="TreeGrafter"/>
</dbReference>
<evidence type="ECO:0000256" key="3">
    <source>
        <dbReference type="ARBA" id="ARBA00023015"/>
    </source>
</evidence>
<dbReference type="SMART" id="SM00862">
    <property type="entry name" value="Trans_reg_C"/>
    <property type="match status" value="1"/>
</dbReference>
<evidence type="ECO:0000256" key="6">
    <source>
        <dbReference type="ARBA" id="ARBA00040524"/>
    </source>
</evidence>
<dbReference type="OrthoDB" id="9802426at2"/>
<dbReference type="RefSeq" id="WP_104505921.1">
    <property type="nucleotide sequence ID" value="NZ_JACIGC010000048.1"/>
</dbReference>
<dbReference type="CDD" id="cd00383">
    <property type="entry name" value="trans_reg_C"/>
    <property type="match status" value="1"/>
</dbReference>
<dbReference type="InterPro" id="IPR036388">
    <property type="entry name" value="WH-like_DNA-bd_sf"/>
</dbReference>
<keyword evidence="1" id="KW-0597">Phosphoprotein</keyword>
<keyword evidence="2" id="KW-0902">Two-component regulatory system</keyword>
<accession>A0A2S6NH73</accession>
<dbReference type="GO" id="GO:0000156">
    <property type="term" value="F:phosphorelay response regulator activity"/>
    <property type="evidence" value="ECO:0007669"/>
    <property type="project" value="TreeGrafter"/>
</dbReference>
<dbReference type="GO" id="GO:0005829">
    <property type="term" value="C:cytosol"/>
    <property type="evidence" value="ECO:0007669"/>
    <property type="project" value="TreeGrafter"/>
</dbReference>
<proteinExistence type="predicted"/>
<dbReference type="InterPro" id="IPR011006">
    <property type="entry name" value="CheY-like_superfamily"/>
</dbReference>
<dbReference type="PROSITE" id="PS51755">
    <property type="entry name" value="OMPR_PHOB"/>
    <property type="match status" value="1"/>
</dbReference>
<evidence type="ECO:0000256" key="4">
    <source>
        <dbReference type="ARBA" id="ARBA00023125"/>
    </source>
</evidence>
<name>A0A2S6NH73_9HYPH</name>
<dbReference type="GO" id="GO:0000976">
    <property type="term" value="F:transcription cis-regulatory region binding"/>
    <property type="evidence" value="ECO:0007669"/>
    <property type="project" value="TreeGrafter"/>
</dbReference>